<comment type="caution">
    <text evidence="2">The sequence shown here is derived from an EMBL/GenBank/DDBJ whole genome shotgun (WGS) entry which is preliminary data.</text>
</comment>
<dbReference type="InterPro" id="IPR009944">
    <property type="entry name" value="Amastin"/>
</dbReference>
<sequence>MQQQPLRLPLDEHRVRTPEAAVPGSAGVLHHRRDCVVPVEPTERPVLHRDQAKVVLIVLAFLEVVVALIPWACMTAVWHNDYCGQSTAMINRSSGKADGVPYGSVLRTSFKMSAAYGMTVAAWCVQVTGLTLLLTM</sequence>
<keyword evidence="1" id="KW-1133">Transmembrane helix</keyword>
<evidence type="ECO:0000256" key="1">
    <source>
        <dbReference type="SAM" id="Phobius"/>
    </source>
</evidence>
<dbReference type="Proteomes" id="UP001500131">
    <property type="component" value="Unassembled WGS sequence"/>
</dbReference>
<dbReference type="AlphaFoldDB" id="A0AAW3A4M8"/>
<dbReference type="Pfam" id="PF07344">
    <property type="entry name" value="Amastin"/>
    <property type="match status" value="1"/>
</dbReference>
<keyword evidence="3" id="KW-1185">Reference proteome</keyword>
<reference evidence="2 3" key="1">
    <citation type="submission" date="2024-02" db="EMBL/GenBank/DDBJ databases">
        <title>FIRST GENOME SEQUENCES OF Leishmania (Viannia) shawi, Leishmania (Viannia) lindenbergi AND Leishmania (Viannia) utingensis.</title>
        <authorList>
            <person name="Resadore F."/>
            <person name="Custodio M.G.F."/>
            <person name="Boite M.C."/>
            <person name="Cupolillo E."/>
            <person name="Ferreira G.E.M."/>
        </authorList>
    </citation>
    <scope>NUCLEOTIDE SEQUENCE [LARGE SCALE GENOMIC DNA]</scope>
    <source>
        <strain evidence="2 3">MHOM/BR/1966/M15733</strain>
    </source>
</reference>
<keyword evidence="1" id="KW-0812">Transmembrane</keyword>
<evidence type="ECO:0000313" key="2">
    <source>
        <dbReference type="EMBL" id="KAL0498811.1"/>
    </source>
</evidence>
<dbReference type="PANTHER" id="PTHR33297">
    <property type="entry name" value="AMASTIN-LIKE SURFACE PROTEIN-LIKE PROTEIN-RELATED"/>
    <property type="match status" value="1"/>
</dbReference>
<keyword evidence="1" id="KW-0472">Membrane</keyword>
<dbReference type="PANTHER" id="PTHR33297:SF4">
    <property type="entry name" value="AMASTIN"/>
    <property type="match status" value="1"/>
</dbReference>
<protein>
    <submittedName>
        <fullName evidence="2">Amastin surface glycoprotein</fullName>
    </submittedName>
</protein>
<feature type="transmembrane region" description="Helical" evidence="1">
    <location>
        <begin position="54"/>
        <end position="78"/>
    </location>
</feature>
<accession>A0AAW3A4M8</accession>
<evidence type="ECO:0000313" key="3">
    <source>
        <dbReference type="Proteomes" id="UP001500131"/>
    </source>
</evidence>
<feature type="transmembrane region" description="Helical" evidence="1">
    <location>
        <begin position="114"/>
        <end position="134"/>
    </location>
</feature>
<organism evidence="2 3">
    <name type="scientific">Leishmania lindenbergi</name>
    <dbReference type="NCBI Taxonomy" id="651832"/>
    <lineage>
        <taxon>Eukaryota</taxon>
        <taxon>Discoba</taxon>
        <taxon>Euglenozoa</taxon>
        <taxon>Kinetoplastea</taxon>
        <taxon>Metakinetoplastina</taxon>
        <taxon>Trypanosomatida</taxon>
        <taxon>Trypanosomatidae</taxon>
        <taxon>Leishmaniinae</taxon>
        <taxon>Leishmania</taxon>
    </lineage>
</organism>
<name>A0AAW3A4M8_9TRYP</name>
<gene>
    <name evidence="2" type="ORF">Q4I31_005893</name>
</gene>
<proteinExistence type="predicted"/>
<dbReference type="EMBL" id="JBAMZK010000032">
    <property type="protein sequence ID" value="KAL0498811.1"/>
    <property type="molecule type" value="Genomic_DNA"/>
</dbReference>